<feature type="compositionally biased region" description="Polar residues" evidence="3">
    <location>
        <begin position="146"/>
        <end position="158"/>
    </location>
</feature>
<feature type="region of interest" description="Disordered" evidence="3">
    <location>
        <begin position="341"/>
        <end position="645"/>
    </location>
</feature>
<evidence type="ECO:0000256" key="3">
    <source>
        <dbReference type="SAM" id="MobiDB-lite"/>
    </source>
</evidence>
<feature type="region of interest" description="Disordered" evidence="3">
    <location>
        <begin position="751"/>
        <end position="809"/>
    </location>
</feature>
<dbReference type="GO" id="GO:0006338">
    <property type="term" value="P:chromatin remodeling"/>
    <property type="evidence" value="ECO:0007669"/>
    <property type="project" value="UniProtKB-ARBA"/>
</dbReference>
<feature type="region of interest" description="Disordered" evidence="3">
    <location>
        <begin position="1389"/>
        <end position="1424"/>
    </location>
</feature>
<dbReference type="Proteomes" id="UP000800040">
    <property type="component" value="Unassembled WGS sequence"/>
</dbReference>
<feature type="compositionally biased region" description="Polar residues" evidence="3">
    <location>
        <begin position="249"/>
        <end position="277"/>
    </location>
</feature>
<feature type="compositionally biased region" description="Low complexity" evidence="3">
    <location>
        <begin position="126"/>
        <end position="145"/>
    </location>
</feature>
<feature type="compositionally biased region" description="Polar residues" evidence="3">
    <location>
        <begin position="429"/>
        <end position="443"/>
    </location>
</feature>
<feature type="region of interest" description="Disordered" evidence="3">
    <location>
        <begin position="665"/>
        <end position="738"/>
    </location>
</feature>
<feature type="coiled-coil region" evidence="2">
    <location>
        <begin position="1353"/>
        <end position="1380"/>
    </location>
</feature>
<protein>
    <recommendedName>
        <fullName evidence="4">Chromo domain-containing protein</fullName>
    </recommendedName>
</protein>
<dbReference type="InterPro" id="IPR016197">
    <property type="entry name" value="Chromo-like_dom_sf"/>
</dbReference>
<feature type="compositionally biased region" description="Polar residues" evidence="3">
    <location>
        <begin position="522"/>
        <end position="538"/>
    </location>
</feature>
<dbReference type="EMBL" id="ML975393">
    <property type="protein sequence ID" value="KAF1830532.1"/>
    <property type="molecule type" value="Genomic_DNA"/>
</dbReference>
<feature type="compositionally biased region" description="Pro residues" evidence="3">
    <location>
        <begin position="201"/>
        <end position="214"/>
    </location>
</feature>
<dbReference type="InterPro" id="IPR038609">
    <property type="entry name" value="HDA1_su2/3_sf"/>
</dbReference>
<dbReference type="SUPFAM" id="SSF54160">
    <property type="entry name" value="Chromo domain-like"/>
    <property type="match status" value="1"/>
</dbReference>
<dbReference type="Pfam" id="PF11496">
    <property type="entry name" value="HDA2-3"/>
    <property type="match status" value="1"/>
</dbReference>
<gene>
    <name evidence="5" type="ORF">BDW02DRAFT_633583</name>
</gene>
<dbReference type="InterPro" id="IPR021006">
    <property type="entry name" value="Hda2/3"/>
</dbReference>
<feature type="coiled-coil region" evidence="2">
    <location>
        <begin position="1235"/>
        <end position="1262"/>
    </location>
</feature>
<feature type="compositionally biased region" description="Basic residues" evidence="3">
    <location>
        <begin position="8"/>
        <end position="23"/>
    </location>
</feature>
<feature type="compositionally biased region" description="Low complexity" evidence="3">
    <location>
        <begin position="29"/>
        <end position="42"/>
    </location>
</feature>
<evidence type="ECO:0000259" key="4">
    <source>
        <dbReference type="PROSITE" id="PS50013"/>
    </source>
</evidence>
<dbReference type="Gene3D" id="3.40.50.12360">
    <property type="match status" value="1"/>
</dbReference>
<keyword evidence="2" id="KW-0175">Coiled coil</keyword>
<evidence type="ECO:0000313" key="6">
    <source>
        <dbReference type="Proteomes" id="UP000800040"/>
    </source>
</evidence>
<feature type="compositionally biased region" description="Polar residues" evidence="3">
    <location>
        <begin position="411"/>
        <end position="422"/>
    </location>
</feature>
<dbReference type="CDD" id="cd00024">
    <property type="entry name" value="CD_CSD"/>
    <property type="match status" value="1"/>
</dbReference>
<feature type="compositionally biased region" description="Polar residues" evidence="3">
    <location>
        <begin position="698"/>
        <end position="723"/>
    </location>
</feature>
<feature type="region of interest" description="Disordered" evidence="3">
    <location>
        <begin position="63"/>
        <end position="84"/>
    </location>
</feature>
<reference evidence="5" key="1">
    <citation type="submission" date="2020-01" db="EMBL/GenBank/DDBJ databases">
        <authorList>
            <consortium name="DOE Joint Genome Institute"/>
            <person name="Haridas S."/>
            <person name="Albert R."/>
            <person name="Binder M."/>
            <person name="Bloem J."/>
            <person name="Labutti K."/>
            <person name="Salamov A."/>
            <person name="Andreopoulos B."/>
            <person name="Baker S.E."/>
            <person name="Barry K."/>
            <person name="Bills G."/>
            <person name="Bluhm B.H."/>
            <person name="Cannon C."/>
            <person name="Castanera R."/>
            <person name="Culley D.E."/>
            <person name="Daum C."/>
            <person name="Ezra D."/>
            <person name="Gonzalez J.B."/>
            <person name="Henrissat B."/>
            <person name="Kuo A."/>
            <person name="Liang C."/>
            <person name="Lipzen A."/>
            <person name="Lutzoni F."/>
            <person name="Magnuson J."/>
            <person name="Mondo S."/>
            <person name="Nolan M."/>
            <person name="Ohm R."/>
            <person name="Pangilinan J."/>
            <person name="Park H.-J."/>
            <person name="Ramirez L."/>
            <person name="Alfaro M."/>
            <person name="Sun H."/>
            <person name="Tritt A."/>
            <person name="Yoshinaga Y."/>
            <person name="Zwiers L.-H."/>
            <person name="Turgeon B.G."/>
            <person name="Goodwin S.B."/>
            <person name="Spatafora J.W."/>
            <person name="Crous P.W."/>
            <person name="Grigoriev I.V."/>
        </authorList>
    </citation>
    <scope>NUCLEOTIDE SEQUENCE</scope>
    <source>
        <strain evidence="5">P77</strain>
    </source>
</reference>
<feature type="compositionally biased region" description="Basic and acidic residues" evidence="3">
    <location>
        <begin position="587"/>
        <end position="609"/>
    </location>
</feature>
<evidence type="ECO:0000256" key="2">
    <source>
        <dbReference type="SAM" id="Coils"/>
    </source>
</evidence>
<feature type="compositionally biased region" description="Polar residues" evidence="3">
    <location>
        <begin position="218"/>
        <end position="231"/>
    </location>
</feature>
<feature type="compositionally biased region" description="Polar residues" evidence="3">
    <location>
        <begin position="1148"/>
        <end position="1157"/>
    </location>
</feature>
<accession>A0A6A5K7H8</accession>
<proteinExistence type="predicted"/>
<feature type="compositionally biased region" description="Basic and acidic residues" evidence="3">
    <location>
        <begin position="180"/>
        <end position="190"/>
    </location>
</feature>
<feature type="domain" description="Chromo" evidence="4">
    <location>
        <begin position="48"/>
        <end position="88"/>
    </location>
</feature>
<sequence>MASEKRTSEKRKRNSTRAKPNKRQRYEDSSASASTDESQATDGSKTYYAADCILSERTRRGGRQYLIKWKGTDPDTGSAYENSWEPEEYATAALIAAWEQGKARSGQRQDAPPRRRRVCNSRVVQSSPDSTSRSSSPSPSVPSTTARNRAGSQSSRATTPVEAAPALASTRLSPHIRITRRGDSLDREQYTHFSQLDCPQPESPQPDSPQPASAPPATQATEDSNLDSSQLFAARPPAPSYSSGIVPVSQPSASEASFIPPTQCTAESNQQSTNTTESAEDVTEDSGLLEIIQEAASHPVSPARSIPETIPDTTVADSQSQHRKAELELIRAADTIELVESTWQPAQVPSQGQDEGVPIDHGDEQQAATQVESRQEDNELVTQQVTTPDPQQAASQPAPDAALQGAVHPGQRQQEIASQEPTSAEIGEAQSSVGASESRNWPNASIAIDSVQARPSEPDTPSHTAVGLSEGLASLTEHSEPENAQFAFLSQRPFNSQHQSEFPAEVHVPGAHLPDSGPPPATQSEQGLVGSPAQSTIPKPSHPPCAPQSFAEEREQNAQVIPPLEVDLSTQEDRTESVLPTIEQDYEAPHRASSESRHDSSQETPEKSLRSFNTSSSPIPRPPTYSLDTQGSKLPPWPCTPVPTSSLSIMASEESIGERVERQLKEAMAKQHAENPFIPRRRFVRSSLTPSAAAGTAEGSNSTPTPASRLLRTNQLAEGTRSPSAVPDRSPVAQVPTSLRTVALVPSSVGGAMASVSGPEPEPAEIDETVTAEPPAPTPPAEEPQSSGSDEMELSDVDDEDTESLLNDELQLAPKEFIVPLYIQGRQKEMYSEFITQKKDMLEQFLKDSGSASPLLISEVKNVLKSLRARETHMDLVFAEAGLAIEEEVSDSQAQHAANFGILNSVKFRFLHQLFLLLRDQESEKLEHVVLVTEDGSDALLDIFELFCKAQHVDYNIPTRGRKADRASVQDCRTLLVTIIPADASPIIRPPDLIICVDGVQDASQIRQKNWARSPSSAVMPVIHLVIPRTVGHIERYISPKLDPVAHMHTVLASLAHMHVRQDIGEAIDEDTPRDVECAEKIVEWFLGSTESEEELSWPIPSIGSVKGIIEYQTQLSQTSTNSPAPERTKRRLDDEDLDPAKRMRFTPQPQKLPSSSINEHEITRISDSMPGTAADGSYLKEREDHRATKKHLREQEEIWDRRQTEYEDLTREYRLLLGNKQATDSELEAVKKSKATLAERLTTATTENHELKRQLDEQRATDLLSPDAKLSEITKLRTALATAHSAKASALRAAQSAEATLDYTKEAYQASQSSATSCTARLSDLEATNHKLAHAASGEAAKLKSLHLDKAYELQDEQNKALRVQIANLKRALAVKEDHILALRSARQGVGTRAASATPQPKVRSRAASPSLLGGRIGSLRNA</sequence>
<evidence type="ECO:0000313" key="5">
    <source>
        <dbReference type="EMBL" id="KAF1830532.1"/>
    </source>
</evidence>
<name>A0A6A5K7H8_9PLEO</name>
<feature type="compositionally biased region" description="Low complexity" evidence="3">
    <location>
        <begin position="381"/>
        <end position="404"/>
    </location>
</feature>
<dbReference type="InterPro" id="IPR000953">
    <property type="entry name" value="Chromo/chromo_shadow_dom"/>
</dbReference>
<keyword evidence="6" id="KW-1185">Reference proteome</keyword>
<dbReference type="Pfam" id="PF00385">
    <property type="entry name" value="Chromo"/>
    <property type="match status" value="1"/>
</dbReference>
<evidence type="ECO:0000256" key="1">
    <source>
        <dbReference type="ARBA" id="ARBA00011353"/>
    </source>
</evidence>
<feature type="compositionally biased region" description="Acidic residues" evidence="3">
    <location>
        <begin position="790"/>
        <end position="803"/>
    </location>
</feature>
<feature type="region of interest" description="Disordered" evidence="3">
    <location>
        <begin position="1115"/>
        <end position="1157"/>
    </location>
</feature>
<dbReference type="InterPro" id="IPR023780">
    <property type="entry name" value="Chromo_domain"/>
</dbReference>
<organism evidence="5 6">
    <name type="scientific">Decorospora gaudefroyi</name>
    <dbReference type="NCBI Taxonomy" id="184978"/>
    <lineage>
        <taxon>Eukaryota</taxon>
        <taxon>Fungi</taxon>
        <taxon>Dikarya</taxon>
        <taxon>Ascomycota</taxon>
        <taxon>Pezizomycotina</taxon>
        <taxon>Dothideomycetes</taxon>
        <taxon>Pleosporomycetidae</taxon>
        <taxon>Pleosporales</taxon>
        <taxon>Pleosporineae</taxon>
        <taxon>Pleosporaceae</taxon>
        <taxon>Decorospora</taxon>
    </lineage>
</organism>
<dbReference type="PROSITE" id="PS50013">
    <property type="entry name" value="CHROMO_2"/>
    <property type="match status" value="1"/>
</dbReference>
<feature type="region of interest" description="Disordered" evidence="3">
    <location>
        <begin position="1"/>
        <end position="49"/>
    </location>
</feature>
<feature type="region of interest" description="Disordered" evidence="3">
    <location>
        <begin position="100"/>
        <end position="323"/>
    </location>
</feature>
<feature type="compositionally biased region" description="Polar residues" evidence="3">
    <location>
        <begin position="1115"/>
        <end position="1124"/>
    </location>
</feature>
<dbReference type="OrthoDB" id="3647690at2759"/>
<feature type="compositionally biased region" description="Polar residues" evidence="3">
    <location>
        <begin position="341"/>
        <end position="353"/>
    </location>
</feature>
<dbReference type="Gene3D" id="2.40.50.40">
    <property type="match status" value="1"/>
</dbReference>
<comment type="subunit">
    <text evidence="1">Component of the NuA4 histone acetyltransferase complex.</text>
</comment>
<dbReference type="GO" id="GO:0070823">
    <property type="term" value="C:HDA1 complex"/>
    <property type="evidence" value="ECO:0007669"/>
    <property type="project" value="InterPro"/>
</dbReference>